<proteinExistence type="predicted"/>
<protein>
    <submittedName>
        <fullName evidence="3">Flavin reductase family protein</fullName>
    </submittedName>
</protein>
<dbReference type="PANTHER" id="PTHR30466:SF1">
    <property type="entry name" value="FMN REDUCTASE (NADH) RUTF"/>
    <property type="match status" value="1"/>
</dbReference>
<evidence type="ECO:0000313" key="4">
    <source>
        <dbReference type="Proteomes" id="UP001183390"/>
    </source>
</evidence>
<dbReference type="SUPFAM" id="SSF50475">
    <property type="entry name" value="FMN-binding split barrel"/>
    <property type="match status" value="1"/>
</dbReference>
<feature type="domain" description="Flavin reductase like" evidence="2">
    <location>
        <begin position="25"/>
        <end position="174"/>
    </location>
</feature>
<gene>
    <name evidence="3" type="ORF">RM479_22105</name>
</gene>
<dbReference type="InterPro" id="IPR012349">
    <property type="entry name" value="Split_barrel_FMN-bd"/>
</dbReference>
<evidence type="ECO:0000313" key="3">
    <source>
        <dbReference type="EMBL" id="MDT0331116.1"/>
    </source>
</evidence>
<organism evidence="3 4">
    <name type="scientific">Nocardiopsis lambiniae</name>
    <dbReference type="NCBI Taxonomy" id="3075539"/>
    <lineage>
        <taxon>Bacteria</taxon>
        <taxon>Bacillati</taxon>
        <taxon>Actinomycetota</taxon>
        <taxon>Actinomycetes</taxon>
        <taxon>Streptosporangiales</taxon>
        <taxon>Nocardiopsidaceae</taxon>
        <taxon>Nocardiopsis</taxon>
    </lineage>
</organism>
<dbReference type="InterPro" id="IPR002563">
    <property type="entry name" value="Flavin_Rdtase-like_dom"/>
</dbReference>
<dbReference type="RefSeq" id="WP_311513673.1">
    <property type="nucleotide sequence ID" value="NZ_JAVREP010000018.1"/>
</dbReference>
<dbReference type="Pfam" id="PF01613">
    <property type="entry name" value="Flavin_Reduct"/>
    <property type="match status" value="1"/>
</dbReference>
<evidence type="ECO:0000259" key="2">
    <source>
        <dbReference type="SMART" id="SM00903"/>
    </source>
</evidence>
<dbReference type="InterPro" id="IPR050268">
    <property type="entry name" value="NADH-dep_flavin_reductase"/>
</dbReference>
<keyword evidence="4" id="KW-1185">Reference proteome</keyword>
<dbReference type="Gene3D" id="2.30.110.10">
    <property type="entry name" value="Electron Transport, Fmn-binding Protein, Chain A"/>
    <property type="match status" value="1"/>
</dbReference>
<accession>A0ABU2MGZ4</accession>
<evidence type="ECO:0000256" key="1">
    <source>
        <dbReference type="ARBA" id="ARBA00023002"/>
    </source>
</evidence>
<sequence>MAADTERGDDEVDDPVATGPYLEAMGALPAGVTVVTVADGRDDIGATVSAFGSVSADPPVISVSVDSEGYMAEVIEEVGAFAVSVLGGDQRALAGRFSAEGRPSARLLVSGQAHHRGARTRAIVLDEALAAFECAVRRQVVVGDHTVFFAEVVSLPKTTGTGAALVRRAGRYRTVD</sequence>
<dbReference type="Proteomes" id="UP001183390">
    <property type="component" value="Unassembled WGS sequence"/>
</dbReference>
<name>A0ABU2MGZ4_9ACTN</name>
<reference evidence="4" key="1">
    <citation type="submission" date="2023-07" db="EMBL/GenBank/DDBJ databases">
        <title>30 novel species of actinomycetes from the DSMZ collection.</title>
        <authorList>
            <person name="Nouioui I."/>
        </authorList>
    </citation>
    <scope>NUCLEOTIDE SEQUENCE [LARGE SCALE GENOMIC DNA]</scope>
    <source>
        <strain evidence="4">DSM 44743</strain>
    </source>
</reference>
<comment type="caution">
    <text evidence="3">The sequence shown here is derived from an EMBL/GenBank/DDBJ whole genome shotgun (WGS) entry which is preliminary data.</text>
</comment>
<dbReference type="SMART" id="SM00903">
    <property type="entry name" value="Flavin_Reduct"/>
    <property type="match status" value="1"/>
</dbReference>
<dbReference type="PANTHER" id="PTHR30466">
    <property type="entry name" value="FLAVIN REDUCTASE"/>
    <property type="match status" value="1"/>
</dbReference>
<keyword evidence="1" id="KW-0560">Oxidoreductase</keyword>
<dbReference type="EMBL" id="JAVREP010000018">
    <property type="protein sequence ID" value="MDT0331116.1"/>
    <property type="molecule type" value="Genomic_DNA"/>
</dbReference>